<dbReference type="InterPro" id="IPR015424">
    <property type="entry name" value="PyrdxlP-dep_Trfase"/>
</dbReference>
<dbReference type="SMART" id="SM00345">
    <property type="entry name" value="HTH_GNTR"/>
    <property type="match status" value="1"/>
</dbReference>
<evidence type="ECO:0000313" key="8">
    <source>
        <dbReference type="Proteomes" id="UP000184085"/>
    </source>
</evidence>
<evidence type="ECO:0000256" key="5">
    <source>
        <dbReference type="ARBA" id="ARBA00023163"/>
    </source>
</evidence>
<dbReference type="GO" id="GO:0003700">
    <property type="term" value="F:DNA-binding transcription factor activity"/>
    <property type="evidence" value="ECO:0007669"/>
    <property type="project" value="InterPro"/>
</dbReference>
<dbReference type="InterPro" id="IPR051446">
    <property type="entry name" value="HTH_trans_reg/aminotransferase"/>
</dbReference>
<dbReference type="PANTHER" id="PTHR46577:SF1">
    <property type="entry name" value="HTH-TYPE TRANSCRIPTIONAL REGULATORY PROTEIN GABR"/>
    <property type="match status" value="1"/>
</dbReference>
<keyword evidence="8" id="KW-1185">Reference proteome</keyword>
<feature type="domain" description="HTH gntR-type" evidence="6">
    <location>
        <begin position="27"/>
        <end position="95"/>
    </location>
</feature>
<dbReference type="Gene3D" id="1.10.10.10">
    <property type="entry name" value="Winged helix-like DNA-binding domain superfamily/Winged helix DNA-binding domain"/>
    <property type="match status" value="1"/>
</dbReference>
<accession>A0A1M4N827</accession>
<proteinExistence type="inferred from homology"/>
<dbReference type="CDD" id="cd07377">
    <property type="entry name" value="WHTH_GntR"/>
    <property type="match status" value="1"/>
</dbReference>
<dbReference type="Pfam" id="PF00392">
    <property type="entry name" value="GntR"/>
    <property type="match status" value="1"/>
</dbReference>
<dbReference type="GO" id="GO:0003677">
    <property type="term" value="F:DNA binding"/>
    <property type="evidence" value="ECO:0007669"/>
    <property type="project" value="UniProtKB-KW"/>
</dbReference>
<protein>
    <recommendedName>
        <fullName evidence="6">HTH gntR-type domain-containing protein</fullName>
    </recommendedName>
</protein>
<dbReference type="InterPro" id="IPR004839">
    <property type="entry name" value="Aminotransferase_I/II_large"/>
</dbReference>
<evidence type="ECO:0000259" key="6">
    <source>
        <dbReference type="PROSITE" id="PS50949"/>
    </source>
</evidence>
<dbReference type="PRINTS" id="PR00035">
    <property type="entry name" value="HTHGNTR"/>
</dbReference>
<dbReference type="SUPFAM" id="SSF53383">
    <property type="entry name" value="PLP-dependent transferases"/>
    <property type="match status" value="1"/>
</dbReference>
<dbReference type="Proteomes" id="UP000184085">
    <property type="component" value="Unassembled WGS sequence"/>
</dbReference>
<dbReference type="InterPro" id="IPR036390">
    <property type="entry name" value="WH_DNA-bd_sf"/>
</dbReference>
<evidence type="ECO:0000256" key="2">
    <source>
        <dbReference type="ARBA" id="ARBA00022898"/>
    </source>
</evidence>
<keyword evidence="3" id="KW-0805">Transcription regulation</keyword>
<gene>
    <name evidence="7" type="ORF">KARMA_3564</name>
</gene>
<keyword evidence="5" id="KW-0804">Transcription</keyword>
<sequence length="481" mass="52025">MTNKSAHSISNFQAALFALSLDREAATPLHVQLAEALRDMIQQGKAAPGARLPASRMLAAELSISRITVLTAVDQLIAEGYLETRRGAGTYVVDDLPDMPALPPEQLKTPPAPPPPPLRPFQPALPDLESFPHVEWARHLERTWRYPHPALTGVPDPMGWMPLRAQIAAHLSAWRGIQARPEQVVITSGATEGFELITRAFLAAGDPVVIEDPCFAPMRAALIRAGMKVRACPVDGEGLDIANAPTEGAKLAVLTPSRQYPTGATLPLARRAAALEWASQSNAWIIEDDYDGEFRYRGQPLPALASLDRAGRVFYLGSFSKLLSPALRLGYLVAPEHTLPGLFRAMAETGARASVVPQPALAGFMESGGFSTHLRRMRRTYAKRQEVLRNALAGHEDWIIAHAEDAGMHLCCTLGPRMRGVHDTVIAAAGAKVGLTLRALSAYSTQPEPRQGLVLGYTAFAPEVLEEGAKTLIAMLQELGR</sequence>
<dbReference type="Gene3D" id="3.40.640.10">
    <property type="entry name" value="Type I PLP-dependent aspartate aminotransferase-like (Major domain)"/>
    <property type="match status" value="1"/>
</dbReference>
<dbReference type="PROSITE" id="PS50949">
    <property type="entry name" value="HTH_GNTR"/>
    <property type="match status" value="1"/>
</dbReference>
<dbReference type="Pfam" id="PF00155">
    <property type="entry name" value="Aminotran_1_2"/>
    <property type="match status" value="1"/>
</dbReference>
<evidence type="ECO:0000313" key="7">
    <source>
        <dbReference type="EMBL" id="SCM69326.1"/>
    </source>
</evidence>
<dbReference type="InterPro" id="IPR015421">
    <property type="entry name" value="PyrdxlP-dep_Trfase_major"/>
</dbReference>
<dbReference type="InterPro" id="IPR036388">
    <property type="entry name" value="WH-like_DNA-bd_sf"/>
</dbReference>
<dbReference type="GO" id="GO:0030170">
    <property type="term" value="F:pyridoxal phosphate binding"/>
    <property type="evidence" value="ECO:0007669"/>
    <property type="project" value="InterPro"/>
</dbReference>
<reference evidence="8" key="1">
    <citation type="submission" date="2016-09" db="EMBL/GenBank/DDBJ databases">
        <authorList>
            <person name="Wibberg D."/>
        </authorList>
    </citation>
    <scope>NUCLEOTIDE SEQUENCE [LARGE SCALE GENOMIC DNA]</scope>
</reference>
<dbReference type="SUPFAM" id="SSF46785">
    <property type="entry name" value="Winged helix' DNA-binding domain"/>
    <property type="match status" value="1"/>
</dbReference>
<dbReference type="PANTHER" id="PTHR46577">
    <property type="entry name" value="HTH-TYPE TRANSCRIPTIONAL REGULATORY PROTEIN GABR"/>
    <property type="match status" value="1"/>
</dbReference>
<evidence type="ECO:0000256" key="1">
    <source>
        <dbReference type="ARBA" id="ARBA00005384"/>
    </source>
</evidence>
<dbReference type="InterPro" id="IPR000524">
    <property type="entry name" value="Tscrpt_reg_HTH_GntR"/>
</dbReference>
<keyword evidence="2" id="KW-0663">Pyridoxal phosphate</keyword>
<evidence type="ECO:0000256" key="3">
    <source>
        <dbReference type="ARBA" id="ARBA00023015"/>
    </source>
</evidence>
<dbReference type="AlphaFoldDB" id="A0A1M4N827"/>
<dbReference type="CDD" id="cd00609">
    <property type="entry name" value="AAT_like"/>
    <property type="match status" value="1"/>
</dbReference>
<organism evidence="7 8">
    <name type="scientific">Donghicola eburneus</name>
    <dbReference type="NCBI Taxonomy" id="393278"/>
    <lineage>
        <taxon>Bacteria</taxon>
        <taxon>Pseudomonadati</taxon>
        <taxon>Pseudomonadota</taxon>
        <taxon>Alphaproteobacteria</taxon>
        <taxon>Rhodobacterales</taxon>
        <taxon>Roseobacteraceae</taxon>
        <taxon>Donghicola</taxon>
    </lineage>
</organism>
<dbReference type="RefSeq" id="WP_072708812.1">
    <property type="nucleotide sequence ID" value="NZ_FMJB01000064.1"/>
</dbReference>
<comment type="similarity">
    <text evidence="1">In the C-terminal section; belongs to the class-I pyridoxal-phosphate-dependent aminotransferase family.</text>
</comment>
<dbReference type="EMBL" id="FMJB01000064">
    <property type="protein sequence ID" value="SCM69326.1"/>
    <property type="molecule type" value="Genomic_DNA"/>
</dbReference>
<evidence type="ECO:0000256" key="4">
    <source>
        <dbReference type="ARBA" id="ARBA00023125"/>
    </source>
</evidence>
<keyword evidence="4" id="KW-0238">DNA-binding</keyword>
<name>A0A1M4N827_9RHOB</name>